<organism evidence="2 3">
    <name type="scientific">Ophiocordyceps australis</name>
    <dbReference type="NCBI Taxonomy" id="1399860"/>
    <lineage>
        <taxon>Eukaryota</taxon>
        <taxon>Fungi</taxon>
        <taxon>Dikarya</taxon>
        <taxon>Ascomycota</taxon>
        <taxon>Pezizomycotina</taxon>
        <taxon>Sordariomycetes</taxon>
        <taxon>Hypocreomycetidae</taxon>
        <taxon>Hypocreales</taxon>
        <taxon>Ophiocordycipitaceae</taxon>
        <taxon>Ophiocordyceps</taxon>
    </lineage>
</organism>
<dbReference type="AlphaFoldDB" id="A0A2C5Z9T1"/>
<proteinExistence type="predicted"/>
<name>A0A2C5Z9T1_9HYPO</name>
<keyword evidence="3" id="KW-1185">Reference proteome</keyword>
<sequence length="113" mass="11920">MTEQPLASQLAAGSRALASPTTSPLAKPLGTGAVSPKPLCCLWPPPISPPKPSRCSQDAHKMLTRCSQLTALGARGSHGRLAMMRWGQGAGIQPVWMLTFPSAHAFQHTRPAV</sequence>
<dbReference type="Proteomes" id="UP000224854">
    <property type="component" value="Unassembled WGS sequence"/>
</dbReference>
<protein>
    <submittedName>
        <fullName evidence="2">Uncharacterized protein</fullName>
    </submittedName>
</protein>
<reference evidence="2 3" key="1">
    <citation type="submission" date="2017-06" db="EMBL/GenBank/DDBJ databases">
        <title>Ant-infecting Ophiocordyceps genomes reveal a high diversity of potential behavioral manipulation genes and a possible major role for enterotoxins.</title>
        <authorList>
            <person name="De Bekker C."/>
            <person name="Evans H.C."/>
            <person name="Brachmann A."/>
            <person name="Hughes D.P."/>
        </authorList>
    </citation>
    <scope>NUCLEOTIDE SEQUENCE [LARGE SCALE GENOMIC DNA]</scope>
    <source>
        <strain evidence="2 3">1348a</strain>
    </source>
</reference>
<accession>A0A2C5Z9T1</accession>
<evidence type="ECO:0000313" key="2">
    <source>
        <dbReference type="EMBL" id="PHH77777.1"/>
    </source>
</evidence>
<evidence type="ECO:0000256" key="1">
    <source>
        <dbReference type="SAM" id="MobiDB-lite"/>
    </source>
</evidence>
<feature type="region of interest" description="Disordered" evidence="1">
    <location>
        <begin position="1"/>
        <end position="30"/>
    </location>
</feature>
<gene>
    <name evidence="2" type="ORF">CDD82_3368</name>
</gene>
<comment type="caution">
    <text evidence="2">The sequence shown here is derived from an EMBL/GenBank/DDBJ whole genome shotgun (WGS) entry which is preliminary data.</text>
</comment>
<dbReference type="EMBL" id="NJEU01000253">
    <property type="protein sequence ID" value="PHH77777.1"/>
    <property type="molecule type" value="Genomic_DNA"/>
</dbReference>
<evidence type="ECO:0000313" key="3">
    <source>
        <dbReference type="Proteomes" id="UP000224854"/>
    </source>
</evidence>